<accession>A0A2P4YN74</accession>
<organism evidence="1 2">
    <name type="scientific">Phytophthora palmivora</name>
    <dbReference type="NCBI Taxonomy" id="4796"/>
    <lineage>
        <taxon>Eukaryota</taxon>
        <taxon>Sar</taxon>
        <taxon>Stramenopiles</taxon>
        <taxon>Oomycota</taxon>
        <taxon>Peronosporomycetes</taxon>
        <taxon>Peronosporales</taxon>
        <taxon>Peronosporaceae</taxon>
        <taxon>Phytophthora</taxon>
    </lineage>
</organism>
<comment type="caution">
    <text evidence="1">The sequence shown here is derived from an EMBL/GenBank/DDBJ whole genome shotgun (WGS) entry which is preliminary data.</text>
</comment>
<gene>
    <name evidence="1" type="ORF">PHPALM_3113</name>
</gene>
<name>A0A2P4YN74_9STRA</name>
<dbReference type="OrthoDB" id="142668at2759"/>
<dbReference type="EMBL" id="NCKW01001819">
    <property type="protein sequence ID" value="POM79263.1"/>
    <property type="molecule type" value="Genomic_DNA"/>
</dbReference>
<keyword evidence="2" id="KW-1185">Reference proteome</keyword>
<protein>
    <submittedName>
        <fullName evidence="1">Hsp70-like protein</fullName>
    </submittedName>
</protein>
<evidence type="ECO:0000313" key="1">
    <source>
        <dbReference type="EMBL" id="POM79263.1"/>
    </source>
</evidence>
<proteinExistence type="predicted"/>
<dbReference type="AlphaFoldDB" id="A0A2P4YN74"/>
<sequence length="98" mass="11122">MLRLIYVEASSEDLPSADLCDIYSNGKIILYVTGRSFQLPAVPLDERPAEPTDTAESVGLYLEGVFFLMLPKELWILIAEKSNAYQRWQRNFSHGQLA</sequence>
<evidence type="ECO:0000313" key="2">
    <source>
        <dbReference type="Proteomes" id="UP000237271"/>
    </source>
</evidence>
<dbReference type="Proteomes" id="UP000237271">
    <property type="component" value="Unassembled WGS sequence"/>
</dbReference>
<reference evidence="1 2" key="1">
    <citation type="journal article" date="2017" name="Genome Biol. Evol.">
        <title>Phytophthora megakarya and P. palmivora, closely related causal agents of cacao black pod rot, underwent increases in genome sizes and gene numbers by different mechanisms.</title>
        <authorList>
            <person name="Ali S.S."/>
            <person name="Shao J."/>
            <person name="Lary D.J."/>
            <person name="Kronmiller B."/>
            <person name="Shen D."/>
            <person name="Strem M.D."/>
            <person name="Amoako-Attah I."/>
            <person name="Akrofi A.Y."/>
            <person name="Begoude B.A."/>
            <person name="Ten Hoopen G.M."/>
            <person name="Coulibaly K."/>
            <person name="Kebe B.I."/>
            <person name="Melnick R.L."/>
            <person name="Guiltinan M.J."/>
            <person name="Tyler B.M."/>
            <person name="Meinhardt L.W."/>
            <person name="Bailey B.A."/>
        </authorList>
    </citation>
    <scope>NUCLEOTIDE SEQUENCE [LARGE SCALE GENOMIC DNA]</scope>
    <source>
        <strain evidence="2">sbr112.9</strain>
    </source>
</reference>